<dbReference type="EMBL" id="CM042010">
    <property type="protein sequence ID" value="KAI3781755.1"/>
    <property type="molecule type" value="Genomic_DNA"/>
</dbReference>
<gene>
    <name evidence="1" type="ORF">L2E82_11779</name>
</gene>
<evidence type="ECO:0000313" key="2">
    <source>
        <dbReference type="Proteomes" id="UP001055811"/>
    </source>
</evidence>
<evidence type="ECO:0000313" key="1">
    <source>
        <dbReference type="EMBL" id="KAI3781755.1"/>
    </source>
</evidence>
<protein>
    <submittedName>
        <fullName evidence="1">Uncharacterized protein</fullName>
    </submittedName>
</protein>
<proteinExistence type="predicted"/>
<reference evidence="1 2" key="2">
    <citation type="journal article" date="2022" name="Mol. Ecol. Resour.">
        <title>The genomes of chicory, endive, great burdock and yacon provide insights into Asteraceae paleo-polyploidization history and plant inulin production.</title>
        <authorList>
            <person name="Fan W."/>
            <person name="Wang S."/>
            <person name="Wang H."/>
            <person name="Wang A."/>
            <person name="Jiang F."/>
            <person name="Liu H."/>
            <person name="Zhao H."/>
            <person name="Xu D."/>
            <person name="Zhang Y."/>
        </authorList>
    </citation>
    <scope>NUCLEOTIDE SEQUENCE [LARGE SCALE GENOMIC DNA]</scope>
    <source>
        <strain evidence="2">cv. Punajuju</strain>
        <tissue evidence="1">Leaves</tissue>
    </source>
</reference>
<name>A0ACB9GE99_CICIN</name>
<reference evidence="2" key="1">
    <citation type="journal article" date="2022" name="Mol. Ecol. Resour.">
        <title>The genomes of chicory, endive, great burdock and yacon provide insights into Asteraceae palaeo-polyploidization history and plant inulin production.</title>
        <authorList>
            <person name="Fan W."/>
            <person name="Wang S."/>
            <person name="Wang H."/>
            <person name="Wang A."/>
            <person name="Jiang F."/>
            <person name="Liu H."/>
            <person name="Zhao H."/>
            <person name="Xu D."/>
            <person name="Zhang Y."/>
        </authorList>
    </citation>
    <scope>NUCLEOTIDE SEQUENCE [LARGE SCALE GENOMIC DNA]</scope>
    <source>
        <strain evidence="2">cv. Punajuju</strain>
    </source>
</reference>
<organism evidence="1 2">
    <name type="scientific">Cichorium intybus</name>
    <name type="common">Chicory</name>
    <dbReference type="NCBI Taxonomy" id="13427"/>
    <lineage>
        <taxon>Eukaryota</taxon>
        <taxon>Viridiplantae</taxon>
        <taxon>Streptophyta</taxon>
        <taxon>Embryophyta</taxon>
        <taxon>Tracheophyta</taxon>
        <taxon>Spermatophyta</taxon>
        <taxon>Magnoliopsida</taxon>
        <taxon>eudicotyledons</taxon>
        <taxon>Gunneridae</taxon>
        <taxon>Pentapetalae</taxon>
        <taxon>asterids</taxon>
        <taxon>campanulids</taxon>
        <taxon>Asterales</taxon>
        <taxon>Asteraceae</taxon>
        <taxon>Cichorioideae</taxon>
        <taxon>Cichorieae</taxon>
        <taxon>Cichoriinae</taxon>
        <taxon>Cichorium</taxon>
    </lineage>
</organism>
<accession>A0ACB9GE99</accession>
<comment type="caution">
    <text evidence="1">The sequence shown here is derived from an EMBL/GenBank/DDBJ whole genome shotgun (WGS) entry which is preliminary data.</text>
</comment>
<sequence length="106" mass="12156">MANPSFLLCFISATLVFQGEIFLSRRGLHLHVSKRRSLIGSVMPTCTFNECRGCRYRCRAEQVPVEGNDPRNSAYHYKCVCHRRNVIARARTKRIVEPDMSVIVDV</sequence>
<dbReference type="Proteomes" id="UP001055811">
    <property type="component" value="Linkage Group LG02"/>
</dbReference>
<keyword evidence="2" id="KW-1185">Reference proteome</keyword>